<feature type="domain" description="TAP-C" evidence="4">
    <location>
        <begin position="567"/>
        <end position="619"/>
    </location>
</feature>
<evidence type="ECO:0000256" key="1">
    <source>
        <dbReference type="ARBA" id="ARBA00022737"/>
    </source>
</evidence>
<dbReference type="SMART" id="SM00804">
    <property type="entry name" value="TAP_C"/>
    <property type="match status" value="1"/>
</dbReference>
<proteinExistence type="predicted"/>
<feature type="domain" description="NTF2" evidence="3">
    <location>
        <begin position="317"/>
        <end position="508"/>
    </location>
</feature>
<dbReference type="InterPro" id="IPR002075">
    <property type="entry name" value="NTF2_dom"/>
</dbReference>
<dbReference type="InterPro" id="IPR018222">
    <property type="entry name" value="Nuclear_transport_factor_2_euk"/>
</dbReference>
<feature type="region of interest" description="Disordered" evidence="2">
    <location>
        <begin position="517"/>
        <end position="538"/>
    </location>
</feature>
<keyword evidence="6" id="KW-1185">Reference proteome</keyword>
<gene>
    <name evidence="5" type="ORF">J8A68_000595</name>
</gene>
<dbReference type="GO" id="GO:0003723">
    <property type="term" value="F:RNA binding"/>
    <property type="evidence" value="ECO:0007669"/>
    <property type="project" value="TreeGrafter"/>
</dbReference>
<dbReference type="GO" id="GO:0016973">
    <property type="term" value="P:poly(A)+ mRNA export from nucleus"/>
    <property type="evidence" value="ECO:0007669"/>
    <property type="project" value="TreeGrafter"/>
</dbReference>
<dbReference type="InterPro" id="IPR030217">
    <property type="entry name" value="NXF_fam"/>
</dbReference>
<dbReference type="AlphaFoldDB" id="A0A8J5R6H1"/>
<evidence type="ECO:0000259" key="3">
    <source>
        <dbReference type="PROSITE" id="PS50177"/>
    </source>
</evidence>
<dbReference type="Pfam" id="PF18444">
    <property type="entry name" value="RRM_9"/>
    <property type="match status" value="1"/>
</dbReference>
<evidence type="ECO:0000256" key="2">
    <source>
        <dbReference type="SAM" id="MobiDB-lite"/>
    </source>
</evidence>
<reference evidence="5 6" key="1">
    <citation type="journal article" date="2021" name="DNA Res.">
        <title>Genome analysis of Candida subhashii reveals its hybrid nature and dual mitochondrial genome conformations.</title>
        <authorList>
            <person name="Mixao V."/>
            <person name="Hegedusova E."/>
            <person name="Saus E."/>
            <person name="Pryszcz L.P."/>
            <person name="Cillingova A."/>
            <person name="Nosek J."/>
            <person name="Gabaldon T."/>
        </authorList>
    </citation>
    <scope>NUCLEOTIDE SEQUENCE [LARGE SCALE GENOMIC DNA]</scope>
    <source>
        <strain evidence="5 6">CBS 10753</strain>
    </source>
</reference>
<dbReference type="RefSeq" id="XP_049266002.1">
    <property type="nucleotide sequence ID" value="XM_049410094.1"/>
</dbReference>
<dbReference type="PANTHER" id="PTHR10662">
    <property type="entry name" value="NUCLEAR RNA EXPORT FACTOR"/>
    <property type="match status" value="1"/>
</dbReference>
<dbReference type="Pfam" id="PF22602">
    <property type="entry name" value="NXF_NTF2"/>
    <property type="match status" value="1"/>
</dbReference>
<keyword evidence="1" id="KW-0677">Repeat</keyword>
<dbReference type="GO" id="GO:0005634">
    <property type="term" value="C:nucleus"/>
    <property type="evidence" value="ECO:0007669"/>
    <property type="project" value="InterPro"/>
</dbReference>
<dbReference type="OrthoDB" id="25872at2759"/>
<dbReference type="EMBL" id="JAGSYN010000046">
    <property type="protein sequence ID" value="KAG7665770.1"/>
    <property type="molecule type" value="Genomic_DNA"/>
</dbReference>
<feature type="compositionally biased region" description="Basic residues" evidence="2">
    <location>
        <begin position="466"/>
        <end position="479"/>
    </location>
</feature>
<name>A0A8J5R6H1_9ASCO</name>
<feature type="region of interest" description="Disordered" evidence="2">
    <location>
        <begin position="448"/>
        <end position="479"/>
    </location>
</feature>
<organism evidence="5 6">
    <name type="scientific">[Candida] subhashii</name>
    <dbReference type="NCBI Taxonomy" id="561895"/>
    <lineage>
        <taxon>Eukaryota</taxon>
        <taxon>Fungi</taxon>
        <taxon>Dikarya</taxon>
        <taxon>Ascomycota</taxon>
        <taxon>Saccharomycotina</taxon>
        <taxon>Pichiomycetes</taxon>
        <taxon>Debaryomycetaceae</taxon>
        <taxon>Spathaspora</taxon>
    </lineage>
</organism>
<evidence type="ECO:0000259" key="4">
    <source>
        <dbReference type="PROSITE" id="PS51281"/>
    </source>
</evidence>
<feature type="compositionally biased region" description="Low complexity" evidence="2">
    <location>
        <begin position="526"/>
        <end position="538"/>
    </location>
</feature>
<dbReference type="PROSITE" id="PS51281">
    <property type="entry name" value="TAP_C"/>
    <property type="match status" value="1"/>
</dbReference>
<feature type="region of interest" description="Disordered" evidence="2">
    <location>
        <begin position="1"/>
        <end position="26"/>
    </location>
</feature>
<dbReference type="InterPro" id="IPR040736">
    <property type="entry name" value="Mex67_RRM"/>
</dbReference>
<sequence>MSYNRGRGRGGYSNYNNRSGGGQHHQQNVDSYIAANSIPIEIMGWNGASSTECINFISRKCRVIVSNHSVDENTGLLKGYVKTEQQVNELLNWNGVRFAGQSLRFSRATNGLSNQMGGGGGGAHGAASGGTQNTIETMTQFLKSRYQPEIKLLNLANVKQDPGLQSSGFFTSISVSSKFFPALMKIAGDLKLDVVSVDLSGNELADLQTISTMATTFPRLQNLSLQRNNFQRIRVFESWRHKLNFLRELILTENPIMNQTNPTEIQNIKLELMKSFPRLVVLNGEVLRNEQLLNTNLTFPFDSQQAMFFQDDTIRNISTNFIANYLKLWDSNRADLMVLYQNESQFSLQLDTSHPYLLETNNNYSSGTDFGYYMPHSRNLTRVSSSKSRMSKLAIGQEHIFTAFTQIPRSHHDILSKPEHFSMESFSYPALNGVMIIIHGSFDEVAQPDNLDHLNSGPPPSGPRGRYSHHNQNKNKKIPLSKKSFDRSFVVIPGPNGTMIVASDQLLVRPFTNSDAWNQPKSNTIPPQQQVPPVHQTPGTSPVPGVPVPGAPTVADLPVEVKTKLNPIQQELLVKILLETKLNITYGLMLCEQSNWDYQLCSINFKNSAATLPREAFVV</sequence>
<dbReference type="InterPro" id="IPR005637">
    <property type="entry name" value="TAP_C_dom"/>
</dbReference>
<dbReference type="PROSITE" id="PS50177">
    <property type="entry name" value="NTF2_DOMAIN"/>
    <property type="match status" value="1"/>
</dbReference>
<dbReference type="GeneID" id="73467396"/>
<protein>
    <submittedName>
        <fullName evidence="5">MEX67</fullName>
    </submittedName>
</protein>
<dbReference type="Proteomes" id="UP000694255">
    <property type="component" value="Unassembled WGS sequence"/>
</dbReference>
<evidence type="ECO:0000313" key="5">
    <source>
        <dbReference type="EMBL" id="KAG7665770.1"/>
    </source>
</evidence>
<dbReference type="Pfam" id="PF03943">
    <property type="entry name" value="TAP_C"/>
    <property type="match status" value="1"/>
</dbReference>
<dbReference type="PANTHER" id="PTHR10662:SF22">
    <property type="entry name" value="NUCLEAR RNA EXPORT FACTOR 1"/>
    <property type="match status" value="1"/>
</dbReference>
<comment type="caution">
    <text evidence="5">The sequence shown here is derived from an EMBL/GenBank/DDBJ whole genome shotgun (WGS) entry which is preliminary data.</text>
</comment>
<accession>A0A8J5R6H1</accession>
<evidence type="ECO:0000313" key="6">
    <source>
        <dbReference type="Proteomes" id="UP000694255"/>
    </source>
</evidence>
<dbReference type="InterPro" id="IPR057125">
    <property type="entry name" value="NXF1/2/3/5-like_LRR"/>
</dbReference>
<dbReference type="Pfam" id="PF24048">
    <property type="entry name" value="LRR_NXF1-5"/>
    <property type="match status" value="1"/>
</dbReference>